<keyword evidence="3" id="KW-1185">Reference proteome</keyword>
<name>A0AAX3BGD9_9SPIR</name>
<accession>A0AAX3BGD9</accession>
<keyword evidence="1" id="KW-0175">Coiled coil</keyword>
<evidence type="ECO:0008006" key="4">
    <source>
        <dbReference type="Google" id="ProtNLM"/>
    </source>
</evidence>
<evidence type="ECO:0000256" key="1">
    <source>
        <dbReference type="SAM" id="Coils"/>
    </source>
</evidence>
<sequence>MEGKLKELTQKIYNEGLEKARKEGQIIIKKAEEEAKLLVEQAKKEAEQILRKAEQESEHLKQRTLSEVKMASDQAMASLRQEIIRILTESAIKPNIKDTLADENILGEVVLTLAQKWTTDQGSLDIAVVLPEKQKDKLLSWFKSRASKLLEQGMELRFESRMEGGFKIGPKDGTFLLSFTEKDFLEFFQSFLKPQAKEILFGGK</sequence>
<dbReference type="KEGG" id="taqu:KDW03_05390"/>
<evidence type="ECO:0000313" key="3">
    <source>
        <dbReference type="Proteomes" id="UP001056539"/>
    </source>
</evidence>
<reference evidence="2" key="1">
    <citation type="submission" date="2021-04" db="EMBL/GenBank/DDBJ databases">
        <authorList>
            <person name="Postec A."/>
        </authorList>
    </citation>
    <scope>NUCLEOTIDE SEQUENCE</scope>
    <source>
        <strain evidence="2">F1F22</strain>
    </source>
</reference>
<dbReference type="EMBL" id="CP073355">
    <property type="protein sequence ID" value="URA11230.1"/>
    <property type="molecule type" value="Genomic_DNA"/>
</dbReference>
<dbReference type="RefSeq" id="WP_271436364.1">
    <property type="nucleotide sequence ID" value="NZ_CP073355.1"/>
</dbReference>
<dbReference type="SUPFAM" id="SSF160527">
    <property type="entry name" value="V-type ATPase subunit E-like"/>
    <property type="match status" value="1"/>
</dbReference>
<gene>
    <name evidence="2" type="ORF">KDW03_05390</name>
</gene>
<organism evidence="2 3">
    <name type="scientific">Thermospira aquatica</name>
    <dbReference type="NCBI Taxonomy" id="2828656"/>
    <lineage>
        <taxon>Bacteria</taxon>
        <taxon>Pseudomonadati</taxon>
        <taxon>Spirochaetota</taxon>
        <taxon>Spirochaetia</taxon>
        <taxon>Brevinematales</taxon>
        <taxon>Thermospiraceae</taxon>
        <taxon>Thermospira</taxon>
    </lineage>
</organism>
<reference evidence="2" key="2">
    <citation type="submission" date="2022-06" db="EMBL/GenBank/DDBJ databases">
        <title>Thermospira aquatica gen. nov., sp. nov.</title>
        <authorList>
            <person name="Ben Ali Gam Z."/>
            <person name="Labat M."/>
        </authorList>
    </citation>
    <scope>NUCLEOTIDE SEQUENCE</scope>
    <source>
        <strain evidence="2">F1F22</strain>
    </source>
</reference>
<dbReference type="CDD" id="cd06503">
    <property type="entry name" value="ATP-synt_Fo_b"/>
    <property type="match status" value="1"/>
</dbReference>
<dbReference type="AlphaFoldDB" id="A0AAX3BGD9"/>
<evidence type="ECO:0000313" key="2">
    <source>
        <dbReference type="EMBL" id="URA11230.1"/>
    </source>
</evidence>
<protein>
    <recommendedName>
        <fullName evidence="4">V-type ATP synthase subunit E</fullName>
    </recommendedName>
</protein>
<dbReference type="Gene3D" id="1.20.5.620">
    <property type="entry name" value="F1F0 ATP synthase subunit B, membrane domain"/>
    <property type="match status" value="1"/>
</dbReference>
<dbReference type="Proteomes" id="UP001056539">
    <property type="component" value="Chromosome"/>
</dbReference>
<proteinExistence type="predicted"/>
<feature type="coiled-coil region" evidence="1">
    <location>
        <begin position="14"/>
        <end position="63"/>
    </location>
</feature>